<feature type="transmembrane region" description="Helical" evidence="1">
    <location>
        <begin position="29"/>
        <end position="48"/>
    </location>
</feature>
<dbReference type="Proteomes" id="UP000297245">
    <property type="component" value="Unassembled WGS sequence"/>
</dbReference>
<keyword evidence="1" id="KW-0812">Transmembrane</keyword>
<keyword evidence="1" id="KW-0472">Membrane</keyword>
<evidence type="ECO:0000313" key="2">
    <source>
        <dbReference type="EMBL" id="THU82751.1"/>
    </source>
</evidence>
<feature type="transmembrane region" description="Helical" evidence="1">
    <location>
        <begin position="186"/>
        <end position="207"/>
    </location>
</feature>
<proteinExistence type="predicted"/>
<feature type="transmembrane region" description="Helical" evidence="1">
    <location>
        <begin position="144"/>
        <end position="166"/>
    </location>
</feature>
<name>A0A4S8L352_DENBC</name>
<feature type="non-terminal residue" evidence="2">
    <location>
        <position position="1"/>
    </location>
</feature>
<dbReference type="AlphaFoldDB" id="A0A4S8L352"/>
<keyword evidence="3" id="KW-1185">Reference proteome</keyword>
<organism evidence="2 3">
    <name type="scientific">Dendrothele bispora (strain CBS 962.96)</name>
    <dbReference type="NCBI Taxonomy" id="1314807"/>
    <lineage>
        <taxon>Eukaryota</taxon>
        <taxon>Fungi</taxon>
        <taxon>Dikarya</taxon>
        <taxon>Basidiomycota</taxon>
        <taxon>Agaricomycotina</taxon>
        <taxon>Agaricomycetes</taxon>
        <taxon>Agaricomycetidae</taxon>
        <taxon>Agaricales</taxon>
        <taxon>Agaricales incertae sedis</taxon>
        <taxon>Dendrothele</taxon>
    </lineage>
</organism>
<evidence type="ECO:0000313" key="3">
    <source>
        <dbReference type="Proteomes" id="UP000297245"/>
    </source>
</evidence>
<protein>
    <submittedName>
        <fullName evidence="2">Uncharacterized protein</fullName>
    </submittedName>
</protein>
<evidence type="ECO:0000256" key="1">
    <source>
        <dbReference type="SAM" id="Phobius"/>
    </source>
</evidence>
<reference evidence="2 3" key="1">
    <citation type="journal article" date="2019" name="Nat. Ecol. Evol.">
        <title>Megaphylogeny resolves global patterns of mushroom evolution.</title>
        <authorList>
            <person name="Varga T."/>
            <person name="Krizsan K."/>
            <person name="Foldi C."/>
            <person name="Dima B."/>
            <person name="Sanchez-Garcia M."/>
            <person name="Sanchez-Ramirez S."/>
            <person name="Szollosi G.J."/>
            <person name="Szarkandi J.G."/>
            <person name="Papp V."/>
            <person name="Albert L."/>
            <person name="Andreopoulos W."/>
            <person name="Angelini C."/>
            <person name="Antonin V."/>
            <person name="Barry K.W."/>
            <person name="Bougher N.L."/>
            <person name="Buchanan P."/>
            <person name="Buyck B."/>
            <person name="Bense V."/>
            <person name="Catcheside P."/>
            <person name="Chovatia M."/>
            <person name="Cooper J."/>
            <person name="Damon W."/>
            <person name="Desjardin D."/>
            <person name="Finy P."/>
            <person name="Geml J."/>
            <person name="Haridas S."/>
            <person name="Hughes K."/>
            <person name="Justo A."/>
            <person name="Karasinski D."/>
            <person name="Kautmanova I."/>
            <person name="Kiss B."/>
            <person name="Kocsube S."/>
            <person name="Kotiranta H."/>
            <person name="LaButti K.M."/>
            <person name="Lechner B.E."/>
            <person name="Liimatainen K."/>
            <person name="Lipzen A."/>
            <person name="Lukacs Z."/>
            <person name="Mihaltcheva S."/>
            <person name="Morgado L.N."/>
            <person name="Niskanen T."/>
            <person name="Noordeloos M.E."/>
            <person name="Ohm R.A."/>
            <person name="Ortiz-Santana B."/>
            <person name="Ovrebo C."/>
            <person name="Racz N."/>
            <person name="Riley R."/>
            <person name="Savchenko A."/>
            <person name="Shiryaev A."/>
            <person name="Soop K."/>
            <person name="Spirin V."/>
            <person name="Szebenyi C."/>
            <person name="Tomsovsky M."/>
            <person name="Tulloss R.E."/>
            <person name="Uehling J."/>
            <person name="Grigoriev I.V."/>
            <person name="Vagvolgyi C."/>
            <person name="Papp T."/>
            <person name="Martin F.M."/>
            <person name="Miettinen O."/>
            <person name="Hibbett D.S."/>
            <person name="Nagy L.G."/>
        </authorList>
    </citation>
    <scope>NUCLEOTIDE SEQUENCE [LARGE SCALE GENOMIC DNA]</scope>
    <source>
        <strain evidence="2 3">CBS 962.96</strain>
    </source>
</reference>
<sequence length="233" mass="26556">IFAAGIYLMIFGACVQVTWREKDRLPNSILYLAGTVSLFVLATIANAFETWEFVRQATIEHEALRTQEFEELARFLAGDEIKTIQRCFRTKLCQRSDSEPLDFQIHRCHVIWGSRKRIGYPLFIISILLNELKLVNTGGIMNSSFFVCIAVFNTVLTLMTGARIWWITRQARALMGSEVDQRYRTIVAIILESGWIYPAVLIINATVEFATEVDTILPVSIDPLIWQFAVSVS</sequence>
<gene>
    <name evidence="2" type="ORF">K435DRAFT_932542</name>
</gene>
<accession>A0A4S8L352</accession>
<keyword evidence="1" id="KW-1133">Transmembrane helix</keyword>
<dbReference type="OrthoDB" id="3019750at2759"/>
<dbReference type="EMBL" id="ML179710">
    <property type="protein sequence ID" value="THU82751.1"/>
    <property type="molecule type" value="Genomic_DNA"/>
</dbReference>